<evidence type="ECO:0000313" key="4">
    <source>
        <dbReference type="EMBL" id="KWS04972.1"/>
    </source>
</evidence>
<keyword evidence="2" id="KW-1133">Transmembrane helix</keyword>
<accession>A0A120AGR5</accession>
<evidence type="ECO:0000259" key="3">
    <source>
        <dbReference type="Pfam" id="PF09413"/>
    </source>
</evidence>
<protein>
    <recommendedName>
        <fullName evidence="3">DUF2007 domain-containing protein</fullName>
    </recommendedName>
</protein>
<sequence length="290" mass="32075">MQIVYHAANSADAQLVRGLLAQEGIESFLVDGSMRVEVVDDDAGRARNIIAQWQTTAAPLTKNESDEPARPDVGGQDRVEPAEDPNLYKPLKQDKPAGGFSISSMVLALIVGAVLGAFLLETVAHSGHRRQPSPRPTQTVETDTNGDGETDQWTLYVKGQPTLMRSDRNGDGKIDQVVRYKKGVAHTAAQDNDFDGYHETQYSYRGNEIFDFSIDRDGDGKPDYRGHGEYGLAQLEEWLDPQGRIIKQVRHTALRTLDGKYDSDGDGTLDVERTYDERGEIASSRPLSQR</sequence>
<gene>
    <name evidence="4" type="ORF">AZ78_2522</name>
</gene>
<name>A0A120AGR5_9GAMM</name>
<keyword evidence="5" id="KW-1185">Reference proteome</keyword>
<reference evidence="4 5" key="1">
    <citation type="journal article" date="2014" name="Genome Announc.">
        <title>Draft Genome Sequence of Lysobacter capsici AZ78, a Bacterium Antagonistic to Plant-Pathogenic Oomycetes.</title>
        <authorList>
            <person name="Puopolo G."/>
            <person name="Sonego P."/>
            <person name="Engelen K."/>
            <person name="Pertot I."/>
        </authorList>
    </citation>
    <scope>NUCLEOTIDE SEQUENCE [LARGE SCALE GENOMIC DNA]</scope>
    <source>
        <strain evidence="4 5">AZ78</strain>
    </source>
</reference>
<feature type="region of interest" description="Disordered" evidence="1">
    <location>
        <begin position="57"/>
        <end position="92"/>
    </location>
</feature>
<dbReference type="RefSeq" id="WP_051547444.1">
    <property type="nucleotide sequence ID" value="NZ_JAJA02000001.1"/>
</dbReference>
<feature type="compositionally biased region" description="Basic and acidic residues" evidence="1">
    <location>
        <begin position="270"/>
        <end position="280"/>
    </location>
</feature>
<comment type="caution">
    <text evidence="4">The sequence shown here is derived from an EMBL/GenBank/DDBJ whole genome shotgun (WGS) entry which is preliminary data.</text>
</comment>
<dbReference type="EMBL" id="JAJA02000001">
    <property type="protein sequence ID" value="KWS04972.1"/>
    <property type="molecule type" value="Genomic_DNA"/>
</dbReference>
<feature type="domain" description="DUF2007" evidence="3">
    <location>
        <begin position="1"/>
        <end position="54"/>
    </location>
</feature>
<dbReference type="Proteomes" id="UP000023435">
    <property type="component" value="Unassembled WGS sequence"/>
</dbReference>
<dbReference type="Pfam" id="PF09413">
    <property type="entry name" value="DUF2007"/>
    <property type="match status" value="1"/>
</dbReference>
<evidence type="ECO:0000256" key="1">
    <source>
        <dbReference type="SAM" id="MobiDB-lite"/>
    </source>
</evidence>
<feature type="compositionally biased region" description="Basic and acidic residues" evidence="1">
    <location>
        <begin position="63"/>
        <end position="81"/>
    </location>
</feature>
<dbReference type="OrthoDB" id="9814654at2"/>
<feature type="region of interest" description="Disordered" evidence="1">
    <location>
        <begin position="125"/>
        <end position="151"/>
    </location>
</feature>
<proteinExistence type="predicted"/>
<keyword evidence="2" id="KW-0472">Membrane</keyword>
<evidence type="ECO:0000256" key="2">
    <source>
        <dbReference type="SAM" id="Phobius"/>
    </source>
</evidence>
<evidence type="ECO:0000313" key="5">
    <source>
        <dbReference type="Proteomes" id="UP000023435"/>
    </source>
</evidence>
<dbReference type="AlphaFoldDB" id="A0A120AGR5"/>
<keyword evidence="2" id="KW-0812">Transmembrane</keyword>
<feature type="transmembrane region" description="Helical" evidence="2">
    <location>
        <begin position="97"/>
        <end position="120"/>
    </location>
</feature>
<organism evidence="4 5">
    <name type="scientific">Lysobacter capsici AZ78</name>
    <dbReference type="NCBI Taxonomy" id="1444315"/>
    <lineage>
        <taxon>Bacteria</taxon>
        <taxon>Pseudomonadati</taxon>
        <taxon>Pseudomonadota</taxon>
        <taxon>Gammaproteobacteria</taxon>
        <taxon>Lysobacterales</taxon>
        <taxon>Lysobacteraceae</taxon>
        <taxon>Lysobacter</taxon>
    </lineage>
</organism>
<dbReference type="InterPro" id="IPR018551">
    <property type="entry name" value="DUF2007"/>
</dbReference>
<feature type="region of interest" description="Disordered" evidence="1">
    <location>
        <begin position="258"/>
        <end position="290"/>
    </location>
</feature>